<reference evidence="3 4" key="1">
    <citation type="submission" date="2020-06" db="EMBL/GenBank/DDBJ databases">
        <authorList>
            <person name="Li R."/>
            <person name="Bekaert M."/>
        </authorList>
    </citation>
    <scope>NUCLEOTIDE SEQUENCE [LARGE SCALE GENOMIC DNA]</scope>
    <source>
        <strain evidence="4">wild</strain>
    </source>
</reference>
<evidence type="ECO:0000256" key="1">
    <source>
        <dbReference type="SAM" id="MobiDB-lite"/>
    </source>
</evidence>
<name>A0A6J8ENL0_MYTCO</name>
<dbReference type="Proteomes" id="UP000507470">
    <property type="component" value="Unassembled WGS sequence"/>
</dbReference>
<organism evidence="3 4">
    <name type="scientific">Mytilus coruscus</name>
    <name type="common">Sea mussel</name>
    <dbReference type="NCBI Taxonomy" id="42192"/>
    <lineage>
        <taxon>Eukaryota</taxon>
        <taxon>Metazoa</taxon>
        <taxon>Spiralia</taxon>
        <taxon>Lophotrochozoa</taxon>
        <taxon>Mollusca</taxon>
        <taxon>Bivalvia</taxon>
        <taxon>Autobranchia</taxon>
        <taxon>Pteriomorphia</taxon>
        <taxon>Mytilida</taxon>
        <taxon>Mytiloidea</taxon>
        <taxon>Mytilidae</taxon>
        <taxon>Mytilinae</taxon>
        <taxon>Mytilus</taxon>
    </lineage>
</organism>
<evidence type="ECO:0000313" key="4">
    <source>
        <dbReference type="Proteomes" id="UP000507470"/>
    </source>
</evidence>
<evidence type="ECO:0000256" key="2">
    <source>
        <dbReference type="SAM" id="Phobius"/>
    </source>
</evidence>
<dbReference type="OrthoDB" id="6209859at2759"/>
<accession>A0A6J8ENL0</accession>
<dbReference type="EMBL" id="CACVKT020009480">
    <property type="protein sequence ID" value="CAC5422050.1"/>
    <property type="molecule type" value="Genomic_DNA"/>
</dbReference>
<keyword evidence="4" id="KW-1185">Reference proteome</keyword>
<feature type="transmembrane region" description="Helical" evidence="2">
    <location>
        <begin position="290"/>
        <end position="311"/>
    </location>
</feature>
<protein>
    <submittedName>
        <fullName evidence="3">Uncharacterized protein</fullName>
    </submittedName>
</protein>
<feature type="compositionally biased region" description="Polar residues" evidence="1">
    <location>
        <begin position="408"/>
        <end position="431"/>
    </location>
</feature>
<feature type="region of interest" description="Disordered" evidence="1">
    <location>
        <begin position="405"/>
        <end position="444"/>
    </location>
</feature>
<sequence length="460" mass="51439">MFNKLVLLSPRGSYTWSEAYDNCKASKGYIASEIGYNSTVDSPKSSSAWVGKVELASKWLQIMGCYVFNTTRGNIFQVPTIAFCEMQCSSFRYFAFRAQIEPVCLCMSQLPTKNSNAYSCESIRTYKFLIVYSRYLRSKSYENEIGNCMYSSCTTSPMQIDGPYVSNCTSSSVRGVCALGDRVEDKNIGWTNSLNECIAHYGTYFPDDFRQVCSYVGSPSWTNIFRQNRSFFYTIPSNNDELSHRIPLKCASINIDSPYGPRMVNDKVLFTRYVACNTRLPYFLCETGSIIGGVVSGLIVLVVISIVLVIYKKRSVSICRLKSDVSVTEELSNNASASDECGLDNNDDNENQTNRIDYFSSQNRVNSSHLLPCENVHTEKIQSGGNDENNTCENGSDHELVDEAGKQSGKQNHYETSSRVNTALSRTQEGGSDSLHYAQDRKMSTESIDVSSDFLEVPIS</sequence>
<dbReference type="AlphaFoldDB" id="A0A6J8ENL0"/>
<gene>
    <name evidence="3" type="ORF">MCOR_54122</name>
</gene>
<keyword evidence="2" id="KW-0812">Transmembrane</keyword>
<keyword evidence="2" id="KW-1133">Transmembrane helix</keyword>
<evidence type="ECO:0000313" key="3">
    <source>
        <dbReference type="EMBL" id="CAC5422050.1"/>
    </source>
</evidence>
<proteinExistence type="predicted"/>
<keyword evidence="2" id="KW-0472">Membrane</keyword>